<protein>
    <submittedName>
        <fullName evidence="2">Uncharacterized protein</fullName>
    </submittedName>
</protein>
<evidence type="ECO:0000313" key="2">
    <source>
        <dbReference type="EMBL" id="CAJ1379154.1"/>
    </source>
</evidence>
<comment type="caution">
    <text evidence="2">The sequence shown here is derived from an EMBL/GenBank/DDBJ whole genome shotgun (WGS) entry which is preliminary data.</text>
</comment>
<evidence type="ECO:0000313" key="3">
    <source>
        <dbReference type="Proteomes" id="UP001178507"/>
    </source>
</evidence>
<feature type="compositionally biased region" description="Low complexity" evidence="1">
    <location>
        <begin position="44"/>
        <end position="55"/>
    </location>
</feature>
<dbReference type="AlphaFoldDB" id="A0AA36MND4"/>
<evidence type="ECO:0000256" key="1">
    <source>
        <dbReference type="SAM" id="MobiDB-lite"/>
    </source>
</evidence>
<name>A0AA36MND4_9DINO</name>
<sequence>MAAPSPSAGAAPVPVVVVEDVPMASDGTAAGPGWTSDSRRPAAKARPAAKVQAAPCLPPDSDSDEDLFLTPDGHFDQVRIFTWGAEKEYRGEQHQGNLARHCCREGL</sequence>
<dbReference type="EMBL" id="CAUJNA010000602">
    <property type="protein sequence ID" value="CAJ1379154.1"/>
    <property type="molecule type" value="Genomic_DNA"/>
</dbReference>
<feature type="region of interest" description="Disordered" evidence="1">
    <location>
        <begin position="24"/>
        <end position="70"/>
    </location>
</feature>
<keyword evidence="3" id="KW-1185">Reference proteome</keyword>
<organism evidence="2 3">
    <name type="scientific">Effrenium voratum</name>
    <dbReference type="NCBI Taxonomy" id="2562239"/>
    <lineage>
        <taxon>Eukaryota</taxon>
        <taxon>Sar</taxon>
        <taxon>Alveolata</taxon>
        <taxon>Dinophyceae</taxon>
        <taxon>Suessiales</taxon>
        <taxon>Symbiodiniaceae</taxon>
        <taxon>Effrenium</taxon>
    </lineage>
</organism>
<gene>
    <name evidence="2" type="ORF">EVOR1521_LOCUS7482</name>
</gene>
<reference evidence="2" key="1">
    <citation type="submission" date="2023-08" db="EMBL/GenBank/DDBJ databases">
        <authorList>
            <person name="Chen Y."/>
            <person name="Shah S."/>
            <person name="Dougan E. K."/>
            <person name="Thang M."/>
            <person name="Chan C."/>
        </authorList>
    </citation>
    <scope>NUCLEOTIDE SEQUENCE</scope>
</reference>
<dbReference type="Proteomes" id="UP001178507">
    <property type="component" value="Unassembled WGS sequence"/>
</dbReference>
<accession>A0AA36MND4</accession>
<proteinExistence type="predicted"/>